<reference evidence="1" key="1">
    <citation type="journal article" date="2021" name="PeerJ">
        <title>Extensive microbial diversity within the chicken gut microbiome revealed by metagenomics and culture.</title>
        <authorList>
            <person name="Gilroy R."/>
            <person name="Ravi A."/>
            <person name="Getino M."/>
            <person name="Pursley I."/>
            <person name="Horton D.L."/>
            <person name="Alikhan N.F."/>
            <person name="Baker D."/>
            <person name="Gharbi K."/>
            <person name="Hall N."/>
            <person name="Watson M."/>
            <person name="Adriaenssens E.M."/>
            <person name="Foster-Nyarko E."/>
            <person name="Jarju S."/>
            <person name="Secka A."/>
            <person name="Antonio M."/>
            <person name="Oren A."/>
            <person name="Chaudhuri R.R."/>
            <person name="La Ragione R."/>
            <person name="Hildebrand F."/>
            <person name="Pallen M.J."/>
        </authorList>
    </citation>
    <scope>NUCLEOTIDE SEQUENCE</scope>
    <source>
        <strain evidence="1">7318</strain>
    </source>
</reference>
<comment type="caution">
    <text evidence="1">The sequence shown here is derived from an EMBL/GenBank/DDBJ whole genome shotgun (WGS) entry which is preliminary data.</text>
</comment>
<gene>
    <name evidence="1" type="ORF">K8V65_01960</name>
</gene>
<evidence type="ECO:0000313" key="2">
    <source>
        <dbReference type="Proteomes" id="UP000780768"/>
    </source>
</evidence>
<reference evidence="1" key="2">
    <citation type="submission" date="2021-09" db="EMBL/GenBank/DDBJ databases">
        <authorList>
            <person name="Gilroy R."/>
        </authorList>
    </citation>
    <scope>NUCLEOTIDE SEQUENCE</scope>
    <source>
        <strain evidence="1">7318</strain>
    </source>
</reference>
<dbReference type="Gene3D" id="1.10.1070.20">
    <property type="match status" value="1"/>
</dbReference>
<evidence type="ECO:0000313" key="1">
    <source>
        <dbReference type="EMBL" id="HJF84419.1"/>
    </source>
</evidence>
<sequence length="387" mass="44745">MLYILMNKNWPLCKISIDTEEHFLIEKILDVYADKKFFPIGVDIIAGRPQKKSLAKWWASRAIPGSRIGGNSFEHRYRINLAALPFKNYGLSLSDQYWIKPVDETVQWQDINFFANEFSLDLGMALFDRSYTSANLDYMSPDSTSDGMLPKKWIRDMKTQQTFLLKAGSGPFEQEPFNEVIASKIFELLNVVPYVKYQIIHENDRYLCSCANFITVDTEFITANSMLSTKSVLTTPHKNNYDFFLQCCDAYNIPRAKETFDVMLAVDYILCNYDRHFGNFGFIRNLNNLAEIRPAPIFDTGSCLWHKATLNEIGRNFEARSFCSMQDENARLITHFDLLDLSKLIDIDDLIKNELQKNINLPERRIDLIAAAAKEQLRKLQNIKDGK</sequence>
<dbReference type="EMBL" id="DYVR01000058">
    <property type="protein sequence ID" value="HJF84419.1"/>
    <property type="molecule type" value="Genomic_DNA"/>
</dbReference>
<dbReference type="Proteomes" id="UP000780768">
    <property type="component" value="Unassembled WGS sequence"/>
</dbReference>
<name>A0A921L729_9FIRM</name>
<accession>A0A921L729</accession>
<organism evidence="1 2">
    <name type="scientific">Megamonas hypermegale</name>
    <dbReference type="NCBI Taxonomy" id="158847"/>
    <lineage>
        <taxon>Bacteria</taxon>
        <taxon>Bacillati</taxon>
        <taxon>Bacillota</taxon>
        <taxon>Negativicutes</taxon>
        <taxon>Selenomonadales</taxon>
        <taxon>Selenomonadaceae</taxon>
        <taxon>Megamonas</taxon>
    </lineage>
</organism>
<protein>
    <recommendedName>
        <fullName evidence="3">Excisionase</fullName>
    </recommendedName>
</protein>
<dbReference type="AlphaFoldDB" id="A0A921L729"/>
<proteinExistence type="predicted"/>
<evidence type="ECO:0008006" key="3">
    <source>
        <dbReference type="Google" id="ProtNLM"/>
    </source>
</evidence>